<dbReference type="RefSeq" id="WP_036161600.1">
    <property type="nucleotide sequence ID" value="NZ_JANTOO010000010.1"/>
</dbReference>
<accession>A0ABT2DNH4</accession>
<dbReference type="PROSITE" id="PS51462">
    <property type="entry name" value="NUDIX"/>
    <property type="match status" value="1"/>
</dbReference>
<dbReference type="PRINTS" id="PR00502">
    <property type="entry name" value="NUDIXFAMILY"/>
</dbReference>
<protein>
    <submittedName>
        <fullName evidence="3">NUDIX domain-containing protein</fullName>
    </submittedName>
</protein>
<evidence type="ECO:0000256" key="1">
    <source>
        <dbReference type="ARBA" id="ARBA00022801"/>
    </source>
</evidence>
<gene>
    <name evidence="3" type="ORF">NXZ79_09755</name>
</gene>
<dbReference type="InterPro" id="IPR000086">
    <property type="entry name" value="NUDIX_hydrolase_dom"/>
</dbReference>
<name>A0ABT2DNH4_9BACI</name>
<evidence type="ECO:0000259" key="2">
    <source>
        <dbReference type="PROSITE" id="PS51462"/>
    </source>
</evidence>
<dbReference type="Pfam" id="PF00293">
    <property type="entry name" value="NUDIX"/>
    <property type="match status" value="1"/>
</dbReference>
<proteinExistence type="predicted"/>
<sequence length="167" mass="19353">MTTTYVNWGESIVKLTWEKNNLLPPHHLITSVHGFCFQGDQLVLVDVNHRGWDFPGGHIEPGESPEDCLKREALEEGYVEGECKLIGHIIVDHSENPLWTKNSPYPKIGYQLFYKMTITNLLPFGGEFESAQRMFVNPNDIAFYYHKWNILYKEILDCALQQRPSKQ</sequence>
<reference evidence="3 4" key="1">
    <citation type="submission" date="2022-08" db="EMBL/GenBank/DDBJ databases">
        <title>Lysinibacillus sequencing.</title>
        <authorList>
            <person name="Dunlap C."/>
        </authorList>
    </citation>
    <scope>NUCLEOTIDE SEQUENCE [LARGE SCALE GENOMIC DNA]</scope>
    <source>
        <strain evidence="3 4">PB211</strain>
    </source>
</reference>
<evidence type="ECO:0000313" key="4">
    <source>
        <dbReference type="Proteomes" id="UP001525021"/>
    </source>
</evidence>
<dbReference type="InterPro" id="IPR020476">
    <property type="entry name" value="Nudix_hydrolase"/>
</dbReference>
<keyword evidence="1" id="KW-0378">Hydrolase</keyword>
<dbReference type="InterPro" id="IPR015797">
    <property type="entry name" value="NUDIX_hydrolase-like_dom_sf"/>
</dbReference>
<dbReference type="EMBL" id="JANTOO010000010">
    <property type="protein sequence ID" value="MCS1396316.1"/>
    <property type="molecule type" value="Genomic_DNA"/>
</dbReference>
<evidence type="ECO:0000313" key="3">
    <source>
        <dbReference type="EMBL" id="MCS1396316.1"/>
    </source>
</evidence>
<dbReference type="Proteomes" id="UP001525021">
    <property type="component" value="Unassembled WGS sequence"/>
</dbReference>
<dbReference type="CDD" id="cd02883">
    <property type="entry name" value="NUDIX_Hydrolase"/>
    <property type="match status" value="1"/>
</dbReference>
<keyword evidence="4" id="KW-1185">Reference proteome</keyword>
<feature type="domain" description="Nudix hydrolase" evidence="2">
    <location>
        <begin position="25"/>
        <end position="157"/>
    </location>
</feature>
<dbReference type="SUPFAM" id="SSF55811">
    <property type="entry name" value="Nudix"/>
    <property type="match status" value="1"/>
</dbReference>
<comment type="caution">
    <text evidence="3">The sequence shown here is derived from an EMBL/GenBank/DDBJ whole genome shotgun (WGS) entry which is preliminary data.</text>
</comment>
<dbReference type="Gene3D" id="3.90.79.10">
    <property type="entry name" value="Nucleoside Triphosphate Pyrophosphohydrolase"/>
    <property type="match status" value="1"/>
</dbReference>
<organism evidence="3 4">
    <name type="scientific">Lysinibacillus pinottii</name>
    <dbReference type="NCBI Taxonomy" id="2973932"/>
    <lineage>
        <taxon>Bacteria</taxon>
        <taxon>Bacillati</taxon>
        <taxon>Bacillota</taxon>
        <taxon>Bacilli</taxon>
        <taxon>Bacillales</taxon>
        <taxon>Bacillaceae</taxon>
        <taxon>Lysinibacillus</taxon>
    </lineage>
</organism>